<dbReference type="PANTHER" id="PTHR33169:SF13">
    <property type="entry name" value="PADR-FAMILY TRANSCRIPTIONAL REGULATOR"/>
    <property type="match status" value="1"/>
</dbReference>
<dbReference type="InterPro" id="IPR036390">
    <property type="entry name" value="WH_DNA-bd_sf"/>
</dbReference>
<keyword evidence="3" id="KW-1185">Reference proteome</keyword>
<dbReference type="InterPro" id="IPR005149">
    <property type="entry name" value="Tscrpt_reg_PadR_N"/>
</dbReference>
<dbReference type="SUPFAM" id="SSF46785">
    <property type="entry name" value="Winged helix' DNA-binding domain"/>
    <property type="match status" value="1"/>
</dbReference>
<dbReference type="InterPro" id="IPR052509">
    <property type="entry name" value="Metal_resp_DNA-bind_regulator"/>
</dbReference>
<evidence type="ECO:0000313" key="3">
    <source>
        <dbReference type="Proteomes" id="UP000636960"/>
    </source>
</evidence>
<dbReference type="Gene3D" id="1.10.10.10">
    <property type="entry name" value="Winged helix-like DNA-binding domain superfamily/Winged helix DNA-binding domain"/>
    <property type="match status" value="1"/>
</dbReference>
<dbReference type="InterPro" id="IPR036388">
    <property type="entry name" value="WH-like_DNA-bd_sf"/>
</dbReference>
<dbReference type="EMBL" id="BOMV01000007">
    <property type="protein sequence ID" value="GIE93368.1"/>
    <property type="molecule type" value="Genomic_DNA"/>
</dbReference>
<name>A0A919MS85_9ACTN</name>
<evidence type="ECO:0000259" key="1">
    <source>
        <dbReference type="Pfam" id="PF03551"/>
    </source>
</evidence>
<gene>
    <name evidence="2" type="ORF">Ari01nite_08330</name>
</gene>
<evidence type="ECO:0000313" key="2">
    <source>
        <dbReference type="EMBL" id="GIE93368.1"/>
    </source>
</evidence>
<dbReference type="Pfam" id="PF03551">
    <property type="entry name" value="PadR"/>
    <property type="match status" value="1"/>
</dbReference>
<organism evidence="2 3">
    <name type="scientific">Paractinoplanes rishiriensis</name>
    <dbReference type="NCBI Taxonomy" id="1050105"/>
    <lineage>
        <taxon>Bacteria</taxon>
        <taxon>Bacillati</taxon>
        <taxon>Actinomycetota</taxon>
        <taxon>Actinomycetes</taxon>
        <taxon>Micromonosporales</taxon>
        <taxon>Micromonosporaceae</taxon>
        <taxon>Paractinoplanes</taxon>
    </lineage>
</organism>
<proteinExistence type="predicted"/>
<dbReference type="PANTHER" id="PTHR33169">
    <property type="entry name" value="PADR-FAMILY TRANSCRIPTIONAL REGULATOR"/>
    <property type="match status" value="1"/>
</dbReference>
<sequence length="135" mass="14355">MTIYSGRRKVLRMVAMQEPTFLILTALASGPLHGYGVIQEVAALSAGDVQLRAGTLYGALDRLAEQDLIKVDREEAVDGRLRRYYRLTDGGAGVLTTEVERLQRNAAAAATRLRLRGSGGLAMLGLAPLGSGGAE</sequence>
<feature type="domain" description="Transcription regulator PadR N-terminal" evidence="1">
    <location>
        <begin position="23"/>
        <end position="95"/>
    </location>
</feature>
<comment type="caution">
    <text evidence="2">The sequence shown here is derived from an EMBL/GenBank/DDBJ whole genome shotgun (WGS) entry which is preliminary data.</text>
</comment>
<protein>
    <recommendedName>
        <fullName evidence="1">Transcription regulator PadR N-terminal domain-containing protein</fullName>
    </recommendedName>
</protein>
<reference evidence="2" key="1">
    <citation type="submission" date="2021-01" db="EMBL/GenBank/DDBJ databases">
        <title>Whole genome shotgun sequence of Actinoplanes rishiriensis NBRC 108556.</title>
        <authorList>
            <person name="Komaki H."/>
            <person name="Tamura T."/>
        </authorList>
    </citation>
    <scope>NUCLEOTIDE SEQUENCE</scope>
    <source>
        <strain evidence="2">NBRC 108556</strain>
    </source>
</reference>
<dbReference type="Proteomes" id="UP000636960">
    <property type="component" value="Unassembled WGS sequence"/>
</dbReference>
<accession>A0A919MS85</accession>
<dbReference type="AlphaFoldDB" id="A0A919MS85"/>